<feature type="binding site" evidence="12">
    <location>
        <position position="372"/>
    </location>
    <ligand>
        <name>Zn(2+)</name>
        <dbReference type="ChEBI" id="CHEBI:29105"/>
        <label>1</label>
    </ligand>
</feature>
<comment type="catalytic activity">
    <reaction evidence="11 12">
        <text>ATP + H2O = ADP + phosphate + H(+)</text>
        <dbReference type="Rhea" id="RHEA:13065"/>
        <dbReference type="ChEBI" id="CHEBI:15377"/>
        <dbReference type="ChEBI" id="CHEBI:15378"/>
        <dbReference type="ChEBI" id="CHEBI:30616"/>
        <dbReference type="ChEBI" id="CHEBI:43474"/>
        <dbReference type="ChEBI" id="CHEBI:456216"/>
        <dbReference type="EC" id="5.6.2.4"/>
    </reaction>
</comment>
<dbReference type="STRING" id="225004.SAMN02745152_00117"/>
<keyword evidence="6 12" id="KW-0347">Helicase</keyword>
<feature type="binding site" evidence="12">
    <location>
        <position position="378"/>
    </location>
    <ligand>
        <name>Zn(2+)</name>
        <dbReference type="ChEBI" id="CHEBI:29105"/>
        <label>2</label>
    </ligand>
</feature>
<evidence type="ECO:0000259" key="13">
    <source>
        <dbReference type="PROSITE" id="PS51192"/>
    </source>
</evidence>
<keyword evidence="10 12" id="KW-0413">Isomerase</keyword>
<evidence type="ECO:0000313" key="15">
    <source>
        <dbReference type="Proteomes" id="UP000190395"/>
    </source>
</evidence>
<feature type="binding site" evidence="12">
    <location>
        <position position="412"/>
    </location>
    <ligand>
        <name>Zn(2+)</name>
        <dbReference type="ChEBI" id="CHEBI:29105"/>
        <label>1</label>
    </ligand>
</feature>
<keyword evidence="7 12" id="KW-0862">Zinc</keyword>
<dbReference type="GeneID" id="303366397"/>
<dbReference type="GO" id="GO:0016887">
    <property type="term" value="F:ATP hydrolysis activity"/>
    <property type="evidence" value="ECO:0007669"/>
    <property type="project" value="RHEA"/>
</dbReference>
<comment type="catalytic activity">
    <reaction evidence="12">
        <text>Couples ATP hydrolysis with the unwinding of duplex DNA by translocating in the 3'-5' direction.</text>
        <dbReference type="EC" id="5.6.2.4"/>
    </reaction>
</comment>
<accession>A0A1T4KEL9</accession>
<keyword evidence="1 12" id="KW-0639">Primosome</keyword>
<keyword evidence="4 12" id="KW-0547">Nucleotide-binding</keyword>
<comment type="subunit">
    <text evidence="12">Component of the replication restart primosome.</text>
</comment>
<feature type="binding site" evidence="12">
    <location>
        <position position="409"/>
    </location>
    <ligand>
        <name>Zn(2+)</name>
        <dbReference type="ChEBI" id="CHEBI:29105"/>
        <label>1</label>
    </ligand>
</feature>
<proteinExistence type="inferred from homology"/>
<dbReference type="InterPro" id="IPR041236">
    <property type="entry name" value="PriA_C"/>
</dbReference>
<dbReference type="CDD" id="cd18804">
    <property type="entry name" value="SF2_C_priA"/>
    <property type="match status" value="1"/>
</dbReference>
<dbReference type="InterPro" id="IPR011545">
    <property type="entry name" value="DEAD/DEAH_box_helicase_dom"/>
</dbReference>
<reference evidence="14 15" key="1">
    <citation type="submission" date="2017-02" db="EMBL/GenBank/DDBJ databases">
        <authorList>
            <person name="Peterson S.W."/>
        </authorList>
    </citation>
    <scope>NUCLEOTIDE SEQUENCE [LARGE SCALE GENOMIC DNA]</scope>
    <source>
        <strain evidence="14 15">ATCC BAA-909</strain>
    </source>
</reference>
<dbReference type="GO" id="GO:1990077">
    <property type="term" value="C:primosome complex"/>
    <property type="evidence" value="ECO:0007669"/>
    <property type="project" value="UniProtKB-UniRule"/>
</dbReference>
<keyword evidence="5 12" id="KW-0378">Hydrolase</keyword>
<keyword evidence="8 12" id="KW-0067">ATP-binding</keyword>
<dbReference type="GO" id="GO:0006310">
    <property type="term" value="P:DNA recombination"/>
    <property type="evidence" value="ECO:0007669"/>
    <property type="project" value="InterPro"/>
</dbReference>
<evidence type="ECO:0000256" key="7">
    <source>
        <dbReference type="ARBA" id="ARBA00022833"/>
    </source>
</evidence>
<dbReference type="HAMAP" id="MF_00983">
    <property type="entry name" value="PriA"/>
    <property type="match status" value="1"/>
</dbReference>
<evidence type="ECO:0000256" key="4">
    <source>
        <dbReference type="ARBA" id="ARBA00022741"/>
    </source>
</evidence>
<evidence type="ECO:0000256" key="12">
    <source>
        <dbReference type="HAMAP-Rule" id="MF_00983"/>
    </source>
</evidence>
<dbReference type="Pfam" id="PF18074">
    <property type="entry name" value="PriA_C"/>
    <property type="match status" value="1"/>
</dbReference>
<dbReference type="SMART" id="SM00487">
    <property type="entry name" value="DEXDc"/>
    <property type="match status" value="1"/>
</dbReference>
<dbReference type="NCBIfam" id="TIGR00595">
    <property type="entry name" value="priA"/>
    <property type="match status" value="1"/>
</dbReference>
<protein>
    <recommendedName>
        <fullName evidence="12">Replication restart protein PriA</fullName>
    </recommendedName>
    <alternativeName>
        <fullName evidence="12">ATP-dependent DNA helicase PriA</fullName>
        <ecNumber evidence="12">5.6.2.4</ecNumber>
    </alternativeName>
    <alternativeName>
        <fullName evidence="12">DNA 3'-5' helicase PriA</fullName>
    </alternativeName>
</protein>
<evidence type="ECO:0000313" key="14">
    <source>
        <dbReference type="EMBL" id="SJZ40908.1"/>
    </source>
</evidence>
<dbReference type="FunFam" id="3.40.50.300:FF:000489">
    <property type="entry name" value="Primosome assembly protein PriA"/>
    <property type="match status" value="1"/>
</dbReference>
<feature type="binding site" evidence="12">
    <location>
        <position position="396"/>
    </location>
    <ligand>
        <name>Zn(2+)</name>
        <dbReference type="ChEBI" id="CHEBI:29105"/>
        <label>2</label>
    </ligand>
</feature>
<feature type="binding site" evidence="12">
    <location>
        <position position="381"/>
    </location>
    <ligand>
        <name>Zn(2+)</name>
        <dbReference type="ChEBI" id="CHEBI:29105"/>
        <label>2</label>
    </ligand>
</feature>
<dbReference type="GO" id="GO:0006302">
    <property type="term" value="P:double-strand break repair"/>
    <property type="evidence" value="ECO:0007669"/>
    <property type="project" value="InterPro"/>
</dbReference>
<dbReference type="Pfam" id="PF00271">
    <property type="entry name" value="Helicase_C"/>
    <property type="match status" value="1"/>
</dbReference>
<dbReference type="Gene3D" id="3.40.50.300">
    <property type="entry name" value="P-loop containing nucleotide triphosphate hydrolases"/>
    <property type="match status" value="2"/>
</dbReference>
<evidence type="ECO:0000256" key="2">
    <source>
        <dbReference type="ARBA" id="ARBA00022705"/>
    </source>
</evidence>
<dbReference type="Pfam" id="PF18319">
    <property type="entry name" value="Zn_ribbon_PriA"/>
    <property type="match status" value="1"/>
</dbReference>
<dbReference type="Pfam" id="PF00270">
    <property type="entry name" value="DEAD"/>
    <property type="match status" value="1"/>
</dbReference>
<evidence type="ECO:0000256" key="3">
    <source>
        <dbReference type="ARBA" id="ARBA00022723"/>
    </source>
</evidence>
<dbReference type="OrthoDB" id="9759544at2"/>
<evidence type="ECO:0000256" key="8">
    <source>
        <dbReference type="ARBA" id="ARBA00022840"/>
    </source>
</evidence>
<feature type="binding site" evidence="12">
    <location>
        <position position="369"/>
    </location>
    <ligand>
        <name>Zn(2+)</name>
        <dbReference type="ChEBI" id="CHEBI:29105"/>
        <label>1</label>
    </ligand>
</feature>
<comment type="function">
    <text evidence="12">Initiates the restart of stalled replication forks, which reloads the replicative helicase on sites other than the origin of replication. Recognizes and binds to abandoned replication forks and remodels them to uncover a helicase loading site. Promotes assembly of the primosome at these replication forks.</text>
</comment>
<dbReference type="GO" id="GO:0006270">
    <property type="term" value="P:DNA replication initiation"/>
    <property type="evidence" value="ECO:0007669"/>
    <property type="project" value="TreeGrafter"/>
</dbReference>
<dbReference type="Pfam" id="PF17764">
    <property type="entry name" value="PriA_3primeBD"/>
    <property type="match status" value="1"/>
</dbReference>
<dbReference type="PANTHER" id="PTHR30580:SF0">
    <property type="entry name" value="PRIMOSOMAL PROTEIN N"/>
    <property type="match status" value="1"/>
</dbReference>
<dbReference type="InterPro" id="IPR001650">
    <property type="entry name" value="Helicase_C-like"/>
</dbReference>
<evidence type="ECO:0000256" key="6">
    <source>
        <dbReference type="ARBA" id="ARBA00022806"/>
    </source>
</evidence>
<sequence>MAKYLQVALNVPLNQTFTYLNIEPSGISRIGCRVEIKFGARKTKGCVVGEFENLPTDFPIEESKIRPITKVIDEKPLLTPELIELAFWVSKYYICAIGEAVSAMLPSAKRETDAGGFSFVDEISSEKAAVLSEEQEKAVKEILSPESKTNLHYLYGPTGTGKTEVFLQCAQKILDQKKGVIYLVPEIGLTQQVIEAVVKRFGQTAAVLHSGLTPSQKLSEYHRILNREARVVIGARSAVFAPVPDLGLIIIDEEHDGSYKSGSTPRYHARQVAMYRCKKQKIPLVMGSATPSVEAWYLMNKKTIARHTLSKRLAGGKMPQIKTVDLKNEPADTLCISRELEHEINQTLAEKKQTILFLNRRGFTHFYRCRSCGFELKCKNCSVSLTYHKTENRLRCHYCGWSTTPPQQCPQCGSLDAGYSGFGTEFIESEVKAKFPNAKIVRMDTDNLTKKGELQEKINAFKNNEYDIMLGTQMVAKGLNFPNLKLVGVILADTALHLPDFRSAERTFSLITQVAGRAGRFFPDGKVLVQTYSPEREPILFSVNNQTQKFYEMEINNRRMLNFPPFCRLVRLVFRAPTEKQAVEAAEGASSILRNELYALYNQKISPDFTQEQKNKVASTEILGPAECPLSKISGSFRWQLILKGQDITILQKAAAGLFYNYSRPTDVYIETDVDPVNLL</sequence>
<dbReference type="InterPro" id="IPR042115">
    <property type="entry name" value="PriA_3primeBD_sf"/>
</dbReference>
<dbReference type="GO" id="GO:0043138">
    <property type="term" value="F:3'-5' DNA helicase activity"/>
    <property type="evidence" value="ECO:0007669"/>
    <property type="project" value="UniProtKB-EC"/>
</dbReference>
<keyword evidence="9 12" id="KW-0238">DNA-binding</keyword>
<comment type="cofactor">
    <cofactor evidence="12">
        <name>Zn(2+)</name>
        <dbReference type="ChEBI" id="CHEBI:29105"/>
    </cofactor>
    <text evidence="12">Binds 2 zinc ions per subunit.</text>
</comment>
<evidence type="ECO:0000256" key="10">
    <source>
        <dbReference type="ARBA" id="ARBA00023235"/>
    </source>
</evidence>
<dbReference type="GO" id="GO:0003677">
    <property type="term" value="F:DNA binding"/>
    <property type="evidence" value="ECO:0007669"/>
    <property type="project" value="UniProtKB-UniRule"/>
</dbReference>
<dbReference type="EC" id="5.6.2.4" evidence="12"/>
<dbReference type="EMBL" id="FUXC01000001">
    <property type="protein sequence ID" value="SJZ40908.1"/>
    <property type="molecule type" value="Genomic_DNA"/>
</dbReference>
<evidence type="ECO:0000256" key="1">
    <source>
        <dbReference type="ARBA" id="ARBA00022515"/>
    </source>
</evidence>
<evidence type="ECO:0000256" key="11">
    <source>
        <dbReference type="ARBA" id="ARBA00048988"/>
    </source>
</evidence>
<dbReference type="CDD" id="cd17929">
    <property type="entry name" value="DEXHc_priA"/>
    <property type="match status" value="1"/>
</dbReference>
<dbReference type="Gene3D" id="3.40.1440.60">
    <property type="entry name" value="PriA, 3(prime) DNA-binding domain"/>
    <property type="match status" value="1"/>
</dbReference>
<keyword evidence="2 12" id="KW-0235">DNA replication</keyword>
<dbReference type="PANTHER" id="PTHR30580">
    <property type="entry name" value="PRIMOSOMAL PROTEIN N"/>
    <property type="match status" value="1"/>
</dbReference>
<evidence type="ECO:0000256" key="5">
    <source>
        <dbReference type="ARBA" id="ARBA00022801"/>
    </source>
</evidence>
<name>A0A1T4KEL9_9SPIR</name>
<keyword evidence="3 12" id="KW-0479">Metal-binding</keyword>
<dbReference type="GO" id="GO:0006269">
    <property type="term" value="P:DNA replication, synthesis of primer"/>
    <property type="evidence" value="ECO:0007669"/>
    <property type="project" value="UniProtKB-KW"/>
</dbReference>
<dbReference type="InterPro" id="IPR014001">
    <property type="entry name" value="Helicase_ATP-bd"/>
</dbReference>
<dbReference type="SMART" id="SM00490">
    <property type="entry name" value="HELICc"/>
    <property type="match status" value="1"/>
</dbReference>
<keyword evidence="15" id="KW-1185">Reference proteome</keyword>
<evidence type="ECO:0000256" key="9">
    <source>
        <dbReference type="ARBA" id="ARBA00023125"/>
    </source>
</evidence>
<dbReference type="FunFam" id="3.40.1440.60:FF:000001">
    <property type="entry name" value="Primosomal protein N"/>
    <property type="match status" value="1"/>
</dbReference>
<dbReference type="AlphaFoldDB" id="A0A1T4KEL9"/>
<gene>
    <name evidence="12" type="primary">priA</name>
    <name evidence="14" type="ORF">SAMN02745152_00117</name>
</gene>
<organism evidence="14 15">
    <name type="scientific">Treponema berlinense</name>
    <dbReference type="NCBI Taxonomy" id="225004"/>
    <lineage>
        <taxon>Bacteria</taxon>
        <taxon>Pseudomonadati</taxon>
        <taxon>Spirochaetota</taxon>
        <taxon>Spirochaetia</taxon>
        <taxon>Spirochaetales</taxon>
        <taxon>Treponemataceae</taxon>
        <taxon>Treponema</taxon>
    </lineage>
</organism>
<feature type="domain" description="Helicase ATP-binding" evidence="13">
    <location>
        <begin position="143"/>
        <end position="309"/>
    </location>
</feature>
<dbReference type="SUPFAM" id="SSF52540">
    <property type="entry name" value="P-loop containing nucleoside triphosphate hydrolases"/>
    <property type="match status" value="1"/>
</dbReference>
<dbReference type="GO" id="GO:0005524">
    <property type="term" value="F:ATP binding"/>
    <property type="evidence" value="ECO:0007669"/>
    <property type="project" value="UniProtKB-UniRule"/>
</dbReference>
<dbReference type="RefSeq" id="WP_078929800.1">
    <property type="nucleotide sequence ID" value="NZ_FUXC01000001.1"/>
</dbReference>
<feature type="binding site" evidence="12">
    <location>
        <position position="399"/>
    </location>
    <ligand>
        <name>Zn(2+)</name>
        <dbReference type="ChEBI" id="CHEBI:29105"/>
        <label>2</label>
    </ligand>
</feature>
<dbReference type="InterPro" id="IPR041222">
    <property type="entry name" value="PriA_3primeBD"/>
</dbReference>
<dbReference type="InterPro" id="IPR027417">
    <property type="entry name" value="P-loop_NTPase"/>
</dbReference>
<dbReference type="GO" id="GO:0008270">
    <property type="term" value="F:zinc ion binding"/>
    <property type="evidence" value="ECO:0007669"/>
    <property type="project" value="UniProtKB-UniRule"/>
</dbReference>
<dbReference type="PROSITE" id="PS51192">
    <property type="entry name" value="HELICASE_ATP_BIND_1"/>
    <property type="match status" value="1"/>
</dbReference>
<dbReference type="Proteomes" id="UP000190395">
    <property type="component" value="Unassembled WGS sequence"/>
</dbReference>
<dbReference type="InterPro" id="IPR040498">
    <property type="entry name" value="PriA_CRR"/>
</dbReference>
<comment type="similarity">
    <text evidence="12">Belongs to the helicase family. PriA subfamily.</text>
</comment>
<dbReference type="InterPro" id="IPR005259">
    <property type="entry name" value="PriA"/>
</dbReference>